<dbReference type="Pfam" id="PF00085">
    <property type="entry name" value="Thioredoxin"/>
    <property type="match status" value="1"/>
</dbReference>
<keyword evidence="1" id="KW-1133">Transmembrane helix</keyword>
<reference evidence="4" key="1">
    <citation type="journal article" date="2019" name="Int. J. Syst. Evol. Microbiol.">
        <title>The Global Catalogue of Microorganisms (GCM) 10K type strain sequencing project: providing services to taxonomists for standard genome sequencing and annotation.</title>
        <authorList>
            <consortium name="The Broad Institute Genomics Platform"/>
            <consortium name="The Broad Institute Genome Sequencing Center for Infectious Disease"/>
            <person name="Wu L."/>
            <person name="Ma J."/>
        </authorList>
    </citation>
    <scope>NUCLEOTIDE SEQUENCE [LARGE SCALE GENOMIC DNA]</scope>
    <source>
        <strain evidence="4">NBRC 112299</strain>
    </source>
</reference>
<name>A0ABQ6IDX1_9MICO</name>
<dbReference type="Proteomes" id="UP001157125">
    <property type="component" value="Unassembled WGS sequence"/>
</dbReference>
<evidence type="ECO:0000256" key="1">
    <source>
        <dbReference type="SAM" id="Phobius"/>
    </source>
</evidence>
<feature type="transmembrane region" description="Helical" evidence="1">
    <location>
        <begin position="12"/>
        <end position="39"/>
    </location>
</feature>
<accession>A0ABQ6IDX1</accession>
<keyword evidence="1" id="KW-0472">Membrane</keyword>
<feature type="domain" description="Thioredoxin" evidence="2">
    <location>
        <begin position="69"/>
        <end position="148"/>
    </location>
</feature>
<gene>
    <name evidence="3" type="ORF">GCM10025876_21490</name>
</gene>
<dbReference type="EMBL" id="BSUN01000001">
    <property type="protein sequence ID" value="GMA35945.1"/>
    <property type="molecule type" value="Genomic_DNA"/>
</dbReference>
<keyword evidence="1" id="KW-0812">Transmembrane</keyword>
<organism evidence="3 4">
    <name type="scientific">Demequina litorisediminis</name>
    <dbReference type="NCBI Taxonomy" id="1849022"/>
    <lineage>
        <taxon>Bacteria</taxon>
        <taxon>Bacillati</taxon>
        <taxon>Actinomycetota</taxon>
        <taxon>Actinomycetes</taxon>
        <taxon>Micrococcales</taxon>
        <taxon>Demequinaceae</taxon>
        <taxon>Demequina</taxon>
    </lineage>
</organism>
<dbReference type="InterPro" id="IPR036249">
    <property type="entry name" value="Thioredoxin-like_sf"/>
</dbReference>
<evidence type="ECO:0000259" key="2">
    <source>
        <dbReference type="Pfam" id="PF00085"/>
    </source>
</evidence>
<dbReference type="Gene3D" id="3.40.30.10">
    <property type="entry name" value="Glutaredoxin"/>
    <property type="match status" value="1"/>
</dbReference>
<dbReference type="CDD" id="cd02947">
    <property type="entry name" value="TRX_family"/>
    <property type="match status" value="1"/>
</dbReference>
<dbReference type="SUPFAM" id="SSF52833">
    <property type="entry name" value="Thioredoxin-like"/>
    <property type="match status" value="1"/>
</dbReference>
<sequence length="161" mass="17455">MYLGGKAPRRLTSLGLVVLLKIVALVSLLALVSVAYLWWQRRQGAVREVERAGALTSEQIGAQRGYYATFVQFSTPMCAKCPGTARLLQTVASEQDHVTHVEVDASVRLDLARDLSIMRTPTTLVLDGDGTIVARMDGAPTAQQAREALAKVHTSGTEYTI</sequence>
<evidence type="ECO:0000313" key="4">
    <source>
        <dbReference type="Proteomes" id="UP001157125"/>
    </source>
</evidence>
<evidence type="ECO:0000313" key="3">
    <source>
        <dbReference type="EMBL" id="GMA35945.1"/>
    </source>
</evidence>
<keyword evidence="4" id="KW-1185">Reference proteome</keyword>
<dbReference type="InterPro" id="IPR013766">
    <property type="entry name" value="Thioredoxin_domain"/>
</dbReference>
<protein>
    <recommendedName>
        <fullName evidence="2">Thioredoxin domain-containing protein</fullName>
    </recommendedName>
</protein>
<comment type="caution">
    <text evidence="3">The sequence shown here is derived from an EMBL/GenBank/DDBJ whole genome shotgun (WGS) entry which is preliminary data.</text>
</comment>
<proteinExistence type="predicted"/>